<comment type="caution">
    <text evidence="3">The sequence shown here is derived from an EMBL/GenBank/DDBJ whole genome shotgun (WGS) entry which is preliminary data.</text>
</comment>
<accession>A0A2A4SLQ3</accession>
<protein>
    <recommendedName>
        <fullName evidence="2">HTH LytTR-type domain-containing protein</fullName>
    </recommendedName>
</protein>
<dbReference type="Pfam" id="PF04397">
    <property type="entry name" value="LytTR"/>
    <property type="match status" value="1"/>
</dbReference>
<feature type="transmembrane region" description="Helical" evidence="1">
    <location>
        <begin position="109"/>
        <end position="128"/>
    </location>
</feature>
<dbReference type="Gene3D" id="2.40.50.1020">
    <property type="entry name" value="LytTr DNA-binding domain"/>
    <property type="match status" value="1"/>
</dbReference>
<reference evidence="4" key="1">
    <citation type="submission" date="2017-08" db="EMBL/GenBank/DDBJ databases">
        <title>A dynamic microbial community with high functional redundancy inhabits the cold, oxic subseafloor aquifer.</title>
        <authorList>
            <person name="Tully B.J."/>
            <person name="Wheat C.G."/>
            <person name="Glazer B.T."/>
            <person name="Huber J.A."/>
        </authorList>
    </citation>
    <scope>NUCLEOTIDE SEQUENCE [LARGE SCALE GENOMIC DNA]</scope>
</reference>
<evidence type="ECO:0000259" key="2">
    <source>
        <dbReference type="PROSITE" id="PS50930"/>
    </source>
</evidence>
<sequence length="316" mass="37289">MKTSKSQQMDTKYKAIHSQLKNSIIDYFNRSATDYQNTSKRYWIHIQILVAFAIPSFLMILFTPRPLTFKLIYPSVMVLCYCGVHFLLSEWLVRAIGVGQGQNPLTLKRVWNVALVSYGLGYFLYRLTEYELVPFYYKDASPDLIGSEWVLFFRMLPYWLLSIFCVTWFHFKNNSIPFEIQEAKKIQAIDLRISPSISIDTTLITHITVEEHYSRIFYKEQGSIKDLQIRSSLQEVFKQLPQELFIKIHRSHIASLLHIQELKNVKYSYEISIGDNEFLLPVSRRRIPDIVPQIKEFLAKNTMNRIILPKSFNKYF</sequence>
<keyword evidence="1" id="KW-0472">Membrane</keyword>
<feature type="transmembrane region" description="Helical" evidence="1">
    <location>
        <begin position="149"/>
        <end position="171"/>
    </location>
</feature>
<keyword evidence="1" id="KW-0812">Transmembrane</keyword>
<name>A0A2A4SLQ3_9DELT</name>
<dbReference type="EMBL" id="NVSR01000166">
    <property type="protein sequence ID" value="PCI22152.1"/>
    <property type="molecule type" value="Genomic_DNA"/>
</dbReference>
<evidence type="ECO:0000256" key="1">
    <source>
        <dbReference type="SAM" id="Phobius"/>
    </source>
</evidence>
<gene>
    <name evidence="3" type="ORF">COB67_13610</name>
</gene>
<dbReference type="PROSITE" id="PS50930">
    <property type="entry name" value="HTH_LYTTR"/>
    <property type="match status" value="1"/>
</dbReference>
<evidence type="ECO:0000313" key="3">
    <source>
        <dbReference type="EMBL" id="PCI22152.1"/>
    </source>
</evidence>
<dbReference type="AlphaFoldDB" id="A0A2A4SLQ3"/>
<organism evidence="3 4">
    <name type="scientific">SAR324 cluster bacterium</name>
    <dbReference type="NCBI Taxonomy" id="2024889"/>
    <lineage>
        <taxon>Bacteria</taxon>
        <taxon>Deltaproteobacteria</taxon>
        <taxon>SAR324 cluster</taxon>
    </lineage>
</organism>
<dbReference type="InterPro" id="IPR007492">
    <property type="entry name" value="LytTR_DNA-bd_dom"/>
</dbReference>
<feature type="transmembrane region" description="Helical" evidence="1">
    <location>
        <begin position="71"/>
        <end position="89"/>
    </location>
</feature>
<dbReference type="GO" id="GO:0003677">
    <property type="term" value="F:DNA binding"/>
    <property type="evidence" value="ECO:0007669"/>
    <property type="project" value="InterPro"/>
</dbReference>
<proteinExistence type="predicted"/>
<keyword evidence="1" id="KW-1133">Transmembrane helix</keyword>
<dbReference type="Proteomes" id="UP000218113">
    <property type="component" value="Unassembled WGS sequence"/>
</dbReference>
<dbReference type="SMART" id="SM00850">
    <property type="entry name" value="LytTR"/>
    <property type="match status" value="1"/>
</dbReference>
<feature type="domain" description="HTH LytTR-type" evidence="2">
    <location>
        <begin position="229"/>
        <end position="296"/>
    </location>
</feature>
<feature type="transmembrane region" description="Helical" evidence="1">
    <location>
        <begin position="42"/>
        <end position="62"/>
    </location>
</feature>
<evidence type="ECO:0000313" key="4">
    <source>
        <dbReference type="Proteomes" id="UP000218113"/>
    </source>
</evidence>